<name>A0A6A6GPS2_9PEZI</name>
<evidence type="ECO:0000256" key="1">
    <source>
        <dbReference type="SAM" id="Coils"/>
    </source>
</evidence>
<dbReference type="AlphaFoldDB" id="A0A6A6GPS2"/>
<feature type="region of interest" description="Disordered" evidence="2">
    <location>
        <begin position="212"/>
        <end position="232"/>
    </location>
</feature>
<keyword evidence="4" id="KW-1185">Reference proteome</keyword>
<feature type="coiled-coil region" evidence="1">
    <location>
        <begin position="312"/>
        <end position="339"/>
    </location>
</feature>
<accession>A0A6A6GPS2</accession>
<feature type="compositionally biased region" description="Polar residues" evidence="2">
    <location>
        <begin position="85"/>
        <end position="99"/>
    </location>
</feature>
<keyword evidence="1" id="KW-0175">Coiled coil</keyword>
<evidence type="ECO:0000256" key="2">
    <source>
        <dbReference type="SAM" id="MobiDB-lite"/>
    </source>
</evidence>
<protein>
    <submittedName>
        <fullName evidence="3">Uncharacterized protein</fullName>
    </submittedName>
</protein>
<feature type="region of interest" description="Disordered" evidence="2">
    <location>
        <begin position="82"/>
        <end position="103"/>
    </location>
</feature>
<organism evidence="3 4">
    <name type="scientific">Elsinoe ampelina</name>
    <dbReference type="NCBI Taxonomy" id="302913"/>
    <lineage>
        <taxon>Eukaryota</taxon>
        <taxon>Fungi</taxon>
        <taxon>Dikarya</taxon>
        <taxon>Ascomycota</taxon>
        <taxon>Pezizomycotina</taxon>
        <taxon>Dothideomycetes</taxon>
        <taxon>Dothideomycetidae</taxon>
        <taxon>Myriangiales</taxon>
        <taxon>Elsinoaceae</taxon>
        <taxon>Elsinoe</taxon>
    </lineage>
</organism>
<sequence>MRFRGENFISSAGLSYFITPLSVLRRSLVTITQSTTCATRRMSDLTFPDPENFEETAMATSGHLVDSVWLSEAKSIPCVDHSKNRVNSDNSDASDIYTPTTSEAASETSIMEQTAIHEGSAIRSTSIRNSISKVVLPDLRSNFVQALWALNHNSEDIADQDFFDKAIALAGCYKTITSITTGTVVQEQLDTPDNELATHDPLEAKSACELKAEPKTQQEGHESKQDVVEARDGDVATLERELRTVSAANIHLIAKVSNYATIQEATEAELADQRASVDSLSTDVVNLKWTIEQQTDKLSACEAKNQKQFDEIGDLEAKIMALGERLQKLTTKKQELESEGLARENTRTQLQEALTAEQDRVKTLESCKADLELEHRDYIFELAEQEKRIEKYERHEINRNTKISTLEAEIKNQEAKVKKQEAKVKTQEAKVKQQEAKIKDLEKHAQLDDQEISGLHTTLENQDAEMKRLREDIHTLEDDVVYYRFQAFQPPGFYEDDDR</sequence>
<proteinExistence type="predicted"/>
<reference evidence="4" key="1">
    <citation type="journal article" date="2020" name="Stud. Mycol.">
        <title>101 Dothideomycetes genomes: A test case for predicting lifestyles and emergence of pathogens.</title>
        <authorList>
            <person name="Haridas S."/>
            <person name="Albert R."/>
            <person name="Binder M."/>
            <person name="Bloem J."/>
            <person name="LaButti K."/>
            <person name="Salamov A."/>
            <person name="Andreopoulos B."/>
            <person name="Baker S."/>
            <person name="Barry K."/>
            <person name="Bills G."/>
            <person name="Bluhm B."/>
            <person name="Cannon C."/>
            <person name="Castanera R."/>
            <person name="Culley D."/>
            <person name="Daum C."/>
            <person name="Ezra D."/>
            <person name="Gonzalez J."/>
            <person name="Henrissat B."/>
            <person name="Kuo A."/>
            <person name="Liang C."/>
            <person name="Lipzen A."/>
            <person name="Lutzoni F."/>
            <person name="Magnuson J."/>
            <person name="Mondo S."/>
            <person name="Nolan M."/>
            <person name="Ohm R."/>
            <person name="Pangilinan J."/>
            <person name="Park H.-J."/>
            <person name="Ramirez L."/>
            <person name="Alfaro M."/>
            <person name="Sun H."/>
            <person name="Tritt A."/>
            <person name="Yoshinaga Y."/>
            <person name="Zwiers L.-H."/>
            <person name="Turgeon B."/>
            <person name="Goodwin S."/>
            <person name="Spatafora J."/>
            <person name="Crous P."/>
            <person name="Grigoriev I."/>
        </authorList>
    </citation>
    <scope>NUCLEOTIDE SEQUENCE [LARGE SCALE GENOMIC DNA]</scope>
    <source>
        <strain evidence="4">CECT 20119</strain>
    </source>
</reference>
<dbReference type="Proteomes" id="UP000799538">
    <property type="component" value="Unassembled WGS sequence"/>
</dbReference>
<evidence type="ECO:0000313" key="4">
    <source>
        <dbReference type="Proteomes" id="UP000799538"/>
    </source>
</evidence>
<evidence type="ECO:0000313" key="3">
    <source>
        <dbReference type="EMBL" id="KAF2227490.1"/>
    </source>
</evidence>
<feature type="coiled-coil region" evidence="1">
    <location>
        <begin position="368"/>
        <end position="479"/>
    </location>
</feature>
<dbReference type="EMBL" id="ML992501">
    <property type="protein sequence ID" value="KAF2227490.1"/>
    <property type="molecule type" value="Genomic_DNA"/>
</dbReference>
<gene>
    <name evidence="3" type="ORF">BDZ85DRAFT_254402</name>
</gene>